<evidence type="ECO:0000313" key="4">
    <source>
        <dbReference type="Proteomes" id="UP000187526"/>
    </source>
</evidence>
<comment type="caution">
    <text evidence="3">The sequence shown here is derived from an EMBL/GenBank/DDBJ whole genome shotgun (WGS) entry which is preliminary data.</text>
</comment>
<dbReference type="OrthoDB" id="8596319at2"/>
<name>A0A1R1IDZ6_9RHOO</name>
<evidence type="ECO:0000259" key="2">
    <source>
        <dbReference type="Pfam" id="PF02120"/>
    </source>
</evidence>
<protein>
    <recommendedName>
        <fullName evidence="2">Flagellar hook-length control protein-like C-terminal domain-containing protein</fullName>
    </recommendedName>
</protein>
<evidence type="ECO:0000256" key="1">
    <source>
        <dbReference type="SAM" id="MobiDB-lite"/>
    </source>
</evidence>
<dbReference type="AlphaFoldDB" id="A0A1R1IDZ6"/>
<dbReference type="PANTHER" id="PTHR37533">
    <property type="entry name" value="FLAGELLAR HOOK-LENGTH CONTROL PROTEIN"/>
    <property type="match status" value="1"/>
</dbReference>
<feature type="domain" description="Flagellar hook-length control protein-like C-terminal" evidence="2">
    <location>
        <begin position="212"/>
        <end position="295"/>
    </location>
</feature>
<evidence type="ECO:0000313" key="3">
    <source>
        <dbReference type="EMBL" id="OMG56812.1"/>
    </source>
</evidence>
<organism evidence="3 4">
    <name type="scientific">Azonexus hydrophilus</name>
    <dbReference type="NCBI Taxonomy" id="418702"/>
    <lineage>
        <taxon>Bacteria</taxon>
        <taxon>Pseudomonadati</taxon>
        <taxon>Pseudomonadota</taxon>
        <taxon>Betaproteobacteria</taxon>
        <taxon>Rhodocyclales</taxon>
        <taxon>Azonexaceae</taxon>
        <taxon>Azonexus</taxon>
    </lineage>
</organism>
<keyword evidence="4" id="KW-1185">Reference proteome</keyword>
<proteinExistence type="predicted"/>
<dbReference type="Pfam" id="PF02120">
    <property type="entry name" value="Flg_hook"/>
    <property type="match status" value="1"/>
</dbReference>
<dbReference type="Proteomes" id="UP000187526">
    <property type="component" value="Unassembled WGS sequence"/>
</dbReference>
<accession>A0A1R1IDZ6</accession>
<feature type="region of interest" description="Disordered" evidence="1">
    <location>
        <begin position="285"/>
        <end position="327"/>
    </location>
</feature>
<reference evidence="3 4" key="1">
    <citation type="submission" date="2016-10" db="EMBL/GenBank/DDBJ databases">
        <title>Alkaliphiles isolated from bioreactors.</title>
        <authorList>
            <person name="Salah Z."/>
            <person name="Rout S.P."/>
            <person name="Humphreys P.N."/>
        </authorList>
    </citation>
    <scope>NUCLEOTIDE SEQUENCE [LARGE SCALE GENOMIC DNA]</scope>
    <source>
        <strain evidence="3 4">ZS02</strain>
    </source>
</reference>
<dbReference type="RefSeq" id="WP_076092325.1">
    <property type="nucleotide sequence ID" value="NZ_MTHD01000001.1"/>
</dbReference>
<dbReference type="CDD" id="cd17470">
    <property type="entry name" value="T3SS_Flik_C"/>
    <property type="match status" value="1"/>
</dbReference>
<dbReference type="Gene3D" id="3.30.750.140">
    <property type="match status" value="1"/>
</dbReference>
<dbReference type="InterPro" id="IPR038610">
    <property type="entry name" value="FliK-like_C_sf"/>
</dbReference>
<dbReference type="STRING" id="418702.BJN45_04220"/>
<dbReference type="InterPro" id="IPR021136">
    <property type="entry name" value="Flagellar_hook_control-like_C"/>
</dbReference>
<dbReference type="InterPro" id="IPR052563">
    <property type="entry name" value="FliK"/>
</dbReference>
<sequence length="341" mass="35514">MAITVTPTVPLSGGSKTTAASGSTSWGGPTSELAAGDFAALLAGQLIDLSQPIPGISGEQPLPLPGTDVEDAQEELLGKTRDEETDTTPLSAIALFDTLATRPTGKAEQSDVNNKRSFDAPIGAQLGATDKQPQNPGVSIAALLSPRAQAAEALLGSGEAAKVAGENQPTTPTNFANTLAAQERTNNTMRSDNQQSIATPLHDPRWAQQLGERVVWLARGDVQNAQINISPAQLGPIQINISLNGDQMSAHFVTAHQEVRQALEDAMPRLREMLSGAGINLGQANVGSQAQQQQQQAASSQFGDTPRSSSEDAILSPDKHADSGIAGLPVQRGRGLVDLFA</sequence>
<feature type="compositionally biased region" description="Low complexity" evidence="1">
    <location>
        <begin position="12"/>
        <end position="28"/>
    </location>
</feature>
<feature type="region of interest" description="Disordered" evidence="1">
    <location>
        <begin position="1"/>
        <end position="28"/>
    </location>
</feature>
<gene>
    <name evidence="3" type="ORF">BJN45_04220</name>
</gene>
<dbReference type="PANTHER" id="PTHR37533:SF2">
    <property type="entry name" value="FLAGELLAR HOOK-LENGTH CONTROL PROTEIN"/>
    <property type="match status" value="1"/>
</dbReference>
<dbReference type="EMBL" id="MTHD01000001">
    <property type="protein sequence ID" value="OMG56812.1"/>
    <property type="molecule type" value="Genomic_DNA"/>
</dbReference>
<feature type="compositionally biased region" description="Low complexity" evidence="1">
    <location>
        <begin position="288"/>
        <end position="301"/>
    </location>
</feature>